<protein>
    <submittedName>
        <fullName evidence="1">Uncharacterized protein</fullName>
    </submittedName>
</protein>
<gene>
    <name evidence="1" type="ORF">FHX78_113831</name>
</gene>
<name>A0A561TIB6_9ACTN</name>
<reference evidence="1 2" key="1">
    <citation type="submission" date="2019-06" db="EMBL/GenBank/DDBJ databases">
        <title>Sequencing the genomes of 1000 actinobacteria strains.</title>
        <authorList>
            <person name="Klenk H.-P."/>
        </authorList>
    </citation>
    <scope>NUCLEOTIDE SEQUENCE [LARGE SCALE GENOMIC DNA]</scope>
    <source>
        <strain evidence="1 2">DSM 41695</strain>
    </source>
</reference>
<dbReference type="RefSeq" id="WP_145868664.1">
    <property type="nucleotide sequence ID" value="NZ_BNCE01000002.1"/>
</dbReference>
<evidence type="ECO:0000313" key="1">
    <source>
        <dbReference type="EMBL" id="TWF86840.1"/>
    </source>
</evidence>
<dbReference type="AlphaFoldDB" id="A0A561TIB6"/>
<keyword evidence="2" id="KW-1185">Reference proteome</keyword>
<dbReference type="OrthoDB" id="3468002at2"/>
<dbReference type="EMBL" id="VIWV01000001">
    <property type="protein sequence ID" value="TWF86840.1"/>
    <property type="molecule type" value="Genomic_DNA"/>
</dbReference>
<proteinExistence type="predicted"/>
<evidence type="ECO:0000313" key="2">
    <source>
        <dbReference type="Proteomes" id="UP000316603"/>
    </source>
</evidence>
<organism evidence="1 2">
    <name type="scientific">Streptomyces capillispiralis</name>
    <dbReference type="NCBI Taxonomy" id="68182"/>
    <lineage>
        <taxon>Bacteria</taxon>
        <taxon>Bacillati</taxon>
        <taxon>Actinomycetota</taxon>
        <taxon>Actinomycetes</taxon>
        <taxon>Kitasatosporales</taxon>
        <taxon>Streptomycetaceae</taxon>
        <taxon>Streptomyces</taxon>
    </lineage>
</organism>
<dbReference type="Proteomes" id="UP000316603">
    <property type="component" value="Unassembled WGS sequence"/>
</dbReference>
<accession>A0A561TIB6</accession>
<comment type="caution">
    <text evidence="1">The sequence shown here is derived from an EMBL/GenBank/DDBJ whole genome shotgun (WGS) entry which is preliminary data.</text>
</comment>
<sequence>MGDRFQVIVDLDADEADAARLARRVVERLVAEGVVLAERAKCVPGQPLGHPPGPHWERAVTDDWDLEPWDGLAVHTRRTGFTSGADMPGAALCPRCGASTPLGDETWQRFGTAMRTWYDTGTATVDCPACATSVAVPDWAWDEAPLAFGCLGFEFWNWPDLTDAFRAGLAELLDGHRTTYVWGKL</sequence>